<dbReference type="Proteomes" id="UP000194236">
    <property type="component" value="Unassembled WGS sequence"/>
</dbReference>
<reference evidence="4 5" key="1">
    <citation type="submission" date="2017-03" db="EMBL/GenBank/DDBJ databases">
        <title>Genome Survey of Euroglyphus maynei.</title>
        <authorList>
            <person name="Arlian L.G."/>
            <person name="Morgan M.S."/>
            <person name="Rider S.D."/>
        </authorList>
    </citation>
    <scope>NUCLEOTIDE SEQUENCE [LARGE SCALE GENOMIC DNA]</scope>
    <source>
        <strain evidence="4">Arlian Lab</strain>
        <tissue evidence="4">Whole body</tissue>
    </source>
</reference>
<dbReference type="InterPro" id="IPR000719">
    <property type="entry name" value="Prot_kinase_dom"/>
</dbReference>
<dbReference type="SUPFAM" id="SSF56112">
    <property type="entry name" value="Protein kinase-like (PK-like)"/>
    <property type="match status" value="1"/>
</dbReference>
<accession>A0A1Y3AXM6</accession>
<keyword evidence="1" id="KW-0547">Nucleotide-binding</keyword>
<feature type="domain" description="Protein kinase" evidence="3">
    <location>
        <begin position="19"/>
        <end position="273"/>
    </location>
</feature>
<dbReference type="PROSITE" id="PS50011">
    <property type="entry name" value="PROTEIN_KINASE_DOM"/>
    <property type="match status" value="1"/>
</dbReference>
<keyword evidence="5" id="KW-1185">Reference proteome</keyword>
<dbReference type="Pfam" id="PF00069">
    <property type="entry name" value="Pkinase"/>
    <property type="match status" value="1"/>
</dbReference>
<dbReference type="AlphaFoldDB" id="A0A1Y3AXM6"/>
<dbReference type="GO" id="GO:0005524">
    <property type="term" value="F:ATP binding"/>
    <property type="evidence" value="ECO:0007669"/>
    <property type="project" value="UniProtKB-KW"/>
</dbReference>
<keyword evidence="2" id="KW-0067">ATP-binding</keyword>
<dbReference type="GO" id="GO:0004674">
    <property type="term" value="F:protein serine/threonine kinase activity"/>
    <property type="evidence" value="ECO:0007669"/>
    <property type="project" value="TreeGrafter"/>
</dbReference>
<feature type="non-terminal residue" evidence="4">
    <location>
        <position position="1"/>
    </location>
</feature>
<evidence type="ECO:0000259" key="3">
    <source>
        <dbReference type="PROSITE" id="PS50011"/>
    </source>
</evidence>
<evidence type="ECO:0000256" key="2">
    <source>
        <dbReference type="ARBA" id="ARBA00022840"/>
    </source>
</evidence>
<dbReference type="GO" id="GO:0035556">
    <property type="term" value="P:intracellular signal transduction"/>
    <property type="evidence" value="ECO:0007669"/>
    <property type="project" value="TreeGrafter"/>
</dbReference>
<dbReference type="PANTHER" id="PTHR24346">
    <property type="entry name" value="MAP/MICROTUBULE AFFINITY-REGULATING KINASE"/>
    <property type="match status" value="1"/>
</dbReference>
<organism evidence="4 5">
    <name type="scientific">Euroglyphus maynei</name>
    <name type="common">Mayne's house dust mite</name>
    <dbReference type="NCBI Taxonomy" id="6958"/>
    <lineage>
        <taxon>Eukaryota</taxon>
        <taxon>Metazoa</taxon>
        <taxon>Ecdysozoa</taxon>
        <taxon>Arthropoda</taxon>
        <taxon>Chelicerata</taxon>
        <taxon>Arachnida</taxon>
        <taxon>Acari</taxon>
        <taxon>Acariformes</taxon>
        <taxon>Sarcoptiformes</taxon>
        <taxon>Astigmata</taxon>
        <taxon>Psoroptidia</taxon>
        <taxon>Analgoidea</taxon>
        <taxon>Pyroglyphidae</taxon>
        <taxon>Pyroglyphinae</taxon>
        <taxon>Euroglyphus</taxon>
    </lineage>
</organism>
<dbReference type="PANTHER" id="PTHR24346:SF30">
    <property type="entry name" value="MATERNAL EMBRYONIC LEUCINE ZIPPER KINASE"/>
    <property type="match status" value="1"/>
</dbReference>
<name>A0A1Y3AXM6_EURMA</name>
<dbReference type="InterPro" id="IPR011009">
    <property type="entry name" value="Kinase-like_dom_sf"/>
</dbReference>
<evidence type="ECO:0000313" key="5">
    <source>
        <dbReference type="Proteomes" id="UP000194236"/>
    </source>
</evidence>
<gene>
    <name evidence="4" type="ORF">BLA29_001826</name>
</gene>
<proteinExistence type="predicted"/>
<dbReference type="Gene3D" id="1.10.510.10">
    <property type="entry name" value="Transferase(Phosphotransferase) domain 1"/>
    <property type="match status" value="1"/>
</dbReference>
<dbReference type="OrthoDB" id="248923at2759"/>
<sequence length="275" mass="31860">QKDSFNRNVIARELQNKNIQLSGIQLTGPNGLILVGIHIPTQRYIAIKIFIRSELEKMSALIIKRSLPYNRLGTEDRLVRVYEMFLSGTTLYILHDYHRYGNLAQLLLANNNSRRPLDENYARSLFQMILKALNHMHSNKIAHRNLKLENILIDDKNQPILSDYTYTILVDDLNNFETIMAASLPYLAPEIIARIPYDPIIADVWSFGVCLYIVLTNHLPFTPHVKPGDKQRGLRFKNPNKLTEEVKNCLIKTLEYDVNKRLSTNSLLKNSWFNK</sequence>
<dbReference type="EMBL" id="MUJZ01055577">
    <property type="protein sequence ID" value="OTF72568.1"/>
    <property type="molecule type" value="Genomic_DNA"/>
</dbReference>
<evidence type="ECO:0000256" key="1">
    <source>
        <dbReference type="ARBA" id="ARBA00022741"/>
    </source>
</evidence>
<dbReference type="GO" id="GO:0005737">
    <property type="term" value="C:cytoplasm"/>
    <property type="evidence" value="ECO:0007669"/>
    <property type="project" value="TreeGrafter"/>
</dbReference>
<protein>
    <recommendedName>
        <fullName evidence="3">Protein kinase domain-containing protein</fullName>
    </recommendedName>
</protein>
<comment type="caution">
    <text evidence="4">The sequence shown here is derived from an EMBL/GenBank/DDBJ whole genome shotgun (WGS) entry which is preliminary data.</text>
</comment>
<evidence type="ECO:0000313" key="4">
    <source>
        <dbReference type="EMBL" id="OTF72568.1"/>
    </source>
</evidence>